<dbReference type="EMBL" id="DXEL01000085">
    <property type="protein sequence ID" value="HIX75824.1"/>
    <property type="molecule type" value="Genomic_DNA"/>
</dbReference>
<dbReference type="InterPro" id="IPR025381">
    <property type="entry name" value="DUF4296"/>
</dbReference>
<accession>A0A9D2BHV5</accession>
<evidence type="ECO:0000313" key="3">
    <source>
        <dbReference type="Proteomes" id="UP000886740"/>
    </source>
</evidence>
<evidence type="ECO:0000313" key="2">
    <source>
        <dbReference type="EMBL" id="HIX75824.1"/>
    </source>
</evidence>
<reference evidence="2" key="1">
    <citation type="journal article" date="2021" name="PeerJ">
        <title>Extensive microbial diversity within the chicken gut microbiome revealed by metagenomics and culture.</title>
        <authorList>
            <person name="Gilroy R."/>
            <person name="Ravi A."/>
            <person name="Getino M."/>
            <person name="Pursley I."/>
            <person name="Horton D.L."/>
            <person name="Alikhan N.F."/>
            <person name="Baker D."/>
            <person name="Gharbi K."/>
            <person name="Hall N."/>
            <person name="Watson M."/>
            <person name="Adriaenssens E.M."/>
            <person name="Foster-Nyarko E."/>
            <person name="Jarju S."/>
            <person name="Secka A."/>
            <person name="Antonio M."/>
            <person name="Oren A."/>
            <person name="Chaudhuri R.R."/>
            <person name="La Ragione R."/>
            <person name="Hildebrand F."/>
            <person name="Pallen M.J."/>
        </authorList>
    </citation>
    <scope>NUCLEOTIDE SEQUENCE</scope>
    <source>
        <strain evidence="2">ChiGjej6B6-14162</strain>
    </source>
</reference>
<dbReference type="PROSITE" id="PS51257">
    <property type="entry name" value="PROKAR_LIPOPROTEIN"/>
    <property type="match status" value="1"/>
</dbReference>
<reference evidence="2" key="2">
    <citation type="submission" date="2021-04" db="EMBL/GenBank/DDBJ databases">
        <authorList>
            <person name="Gilroy R."/>
        </authorList>
    </citation>
    <scope>NUCLEOTIDE SEQUENCE</scope>
    <source>
        <strain evidence="2">ChiGjej6B6-14162</strain>
    </source>
</reference>
<sequence>MVGGSRIHIWLITLVLLMSCSKVPDEILSEKEMQRVMTDMLMAESLIGIDYNTYKNDTIKAALYASVFKKHGIDKAMYDSSLVWYGKNLDIYMKVYERVLADVNKQIVALGDVQVDATPTSNRDSVNIWPRRAFLTFSPKAAFNGQTFDIHPSINFPSGSRFVFGMRFWGLTKGQKTLVRLAAEQGDTTIVIDRTFEKDGYHEIALSSVSTKRVKRVYGYIRLNSADSAYYKVYVDSLSLMRYNYGRNENAKTTTK</sequence>
<gene>
    <name evidence="2" type="ORF">H9977_12450</name>
</gene>
<proteinExistence type="predicted"/>
<feature type="domain" description="DUF4296" evidence="1">
    <location>
        <begin position="24"/>
        <end position="106"/>
    </location>
</feature>
<protein>
    <submittedName>
        <fullName evidence="2">DUF4296 domain-containing protein</fullName>
    </submittedName>
</protein>
<organism evidence="2 3">
    <name type="scientific">Candidatus Parabacteroides intestinipullorum</name>
    <dbReference type="NCBI Taxonomy" id="2838723"/>
    <lineage>
        <taxon>Bacteria</taxon>
        <taxon>Pseudomonadati</taxon>
        <taxon>Bacteroidota</taxon>
        <taxon>Bacteroidia</taxon>
        <taxon>Bacteroidales</taxon>
        <taxon>Tannerellaceae</taxon>
        <taxon>Parabacteroides</taxon>
    </lineage>
</organism>
<dbReference type="Proteomes" id="UP000886740">
    <property type="component" value="Unassembled WGS sequence"/>
</dbReference>
<evidence type="ECO:0000259" key="1">
    <source>
        <dbReference type="Pfam" id="PF14129"/>
    </source>
</evidence>
<name>A0A9D2BHV5_9BACT</name>
<dbReference type="Pfam" id="PF14129">
    <property type="entry name" value="DUF4296"/>
    <property type="match status" value="1"/>
</dbReference>
<comment type="caution">
    <text evidence="2">The sequence shown here is derived from an EMBL/GenBank/DDBJ whole genome shotgun (WGS) entry which is preliminary data.</text>
</comment>
<dbReference type="AlphaFoldDB" id="A0A9D2BHV5"/>